<evidence type="ECO:0000256" key="10">
    <source>
        <dbReference type="ARBA" id="ARBA00023159"/>
    </source>
</evidence>
<keyword evidence="22" id="KW-1185">Reference proteome</keyword>
<evidence type="ECO:0000256" key="17">
    <source>
        <dbReference type="ARBA" id="ARBA00077109"/>
    </source>
</evidence>
<keyword evidence="4" id="KW-0158">Chromosome</keyword>
<evidence type="ECO:0000256" key="9">
    <source>
        <dbReference type="ARBA" id="ARBA00023155"/>
    </source>
</evidence>
<evidence type="ECO:0000313" key="22">
    <source>
        <dbReference type="Proteomes" id="UP000025227"/>
    </source>
</evidence>
<comment type="similarity">
    <text evidence="3">Belongs to the Caudal homeobox family.</text>
</comment>
<evidence type="ECO:0000256" key="13">
    <source>
        <dbReference type="ARBA" id="ARBA00023328"/>
    </source>
</evidence>
<comment type="subcellular location">
    <subcellularLocation>
        <location evidence="2">Chromosome</location>
        <location evidence="2">Centromere</location>
        <location evidence="2">Kinetochore</location>
    </subcellularLocation>
    <subcellularLocation>
        <location evidence="1 18 19">Nucleus</location>
    </subcellularLocation>
</comment>
<dbReference type="WBParaSite" id="HCON_00085850-00001">
    <property type="protein sequence ID" value="HCON_00085850-00001"/>
    <property type="gene ID" value="HCON_00085850"/>
</dbReference>
<dbReference type="PRINTS" id="PR00024">
    <property type="entry name" value="HOMEOBOX"/>
</dbReference>
<proteinExistence type="inferred from homology"/>
<dbReference type="AlphaFoldDB" id="A0A7I4YFQ2"/>
<keyword evidence="11" id="KW-0804">Transcription</keyword>
<name>A0A7I4YFQ2_HAECO</name>
<dbReference type="InterPro" id="IPR020479">
    <property type="entry name" value="HD_metazoa"/>
</dbReference>
<dbReference type="PROSITE" id="PS00027">
    <property type="entry name" value="HOMEOBOX_1"/>
    <property type="match status" value="1"/>
</dbReference>
<dbReference type="Pfam" id="PF00046">
    <property type="entry name" value="Homeodomain"/>
    <property type="match status" value="1"/>
</dbReference>
<keyword evidence="5" id="KW-0217">Developmental protein</keyword>
<dbReference type="SMART" id="SM00389">
    <property type="entry name" value="HOX"/>
    <property type="match status" value="1"/>
</dbReference>
<evidence type="ECO:0000313" key="23">
    <source>
        <dbReference type="WBParaSite" id="HCON_00085850-00001"/>
    </source>
</evidence>
<evidence type="ECO:0000256" key="18">
    <source>
        <dbReference type="PROSITE-ProRule" id="PRU00108"/>
    </source>
</evidence>
<sequence>MSSMVKTGDSNIWSPRMMPFWCSHNATAAAAAAVDFTAGGDKQSMLHQTTFDALPAQSFYPARWPAPPATADTYPEQPRWNSDHVYPMFPFVQSEAYPSDPFPSTSVSGPMDYKVNAFYPNAILGSGYPTDYNQSIQWKMPSMKPAKPSMANPPYRTGPGTNNVRVRTSDKYRMVYSDYQRLELEKEFCTSTFVTSERKAELSTLLNLTERQIKIWFQNRRAKDRRDKHKKS</sequence>
<dbReference type="Proteomes" id="UP000025227">
    <property type="component" value="Unplaced"/>
</dbReference>
<evidence type="ECO:0000256" key="12">
    <source>
        <dbReference type="ARBA" id="ARBA00023242"/>
    </source>
</evidence>
<dbReference type="InterPro" id="IPR001356">
    <property type="entry name" value="HD"/>
</dbReference>
<evidence type="ECO:0000256" key="4">
    <source>
        <dbReference type="ARBA" id="ARBA00022454"/>
    </source>
</evidence>
<dbReference type="GO" id="GO:0009887">
    <property type="term" value="P:animal organ morphogenesis"/>
    <property type="evidence" value="ECO:0007669"/>
    <property type="project" value="TreeGrafter"/>
</dbReference>
<evidence type="ECO:0000256" key="7">
    <source>
        <dbReference type="ARBA" id="ARBA00023015"/>
    </source>
</evidence>
<dbReference type="GO" id="GO:0000981">
    <property type="term" value="F:DNA-binding transcription factor activity, RNA polymerase II-specific"/>
    <property type="evidence" value="ECO:0007669"/>
    <property type="project" value="InterPro"/>
</dbReference>
<dbReference type="FunFam" id="1.10.10.60:FF:000722">
    <property type="entry name" value="Homeobox protein pal-1"/>
    <property type="match status" value="1"/>
</dbReference>
<keyword evidence="9 18" id="KW-0371">Homeobox</keyword>
<feature type="DNA-binding region" description="Homeobox" evidence="18">
    <location>
        <begin position="169"/>
        <end position="228"/>
    </location>
</feature>
<keyword evidence="12 18" id="KW-0539">Nucleus</keyword>
<evidence type="ECO:0000256" key="8">
    <source>
        <dbReference type="ARBA" id="ARBA00023125"/>
    </source>
</evidence>
<evidence type="ECO:0000256" key="20">
    <source>
        <dbReference type="SAM" id="MobiDB-lite"/>
    </source>
</evidence>
<dbReference type="InterPro" id="IPR009057">
    <property type="entry name" value="Homeodomain-like_sf"/>
</dbReference>
<protein>
    <recommendedName>
        <fullName evidence="16">Homeobox protein pal-1</fullName>
    </recommendedName>
    <alternativeName>
        <fullName evidence="17">Posterior alae in males protein 1</fullName>
    </alternativeName>
</protein>
<comment type="subunit">
    <text evidence="15">Interacts with tir-1 and let-756.</text>
</comment>
<evidence type="ECO:0000256" key="2">
    <source>
        <dbReference type="ARBA" id="ARBA00004629"/>
    </source>
</evidence>
<evidence type="ECO:0000256" key="14">
    <source>
        <dbReference type="ARBA" id="ARBA00053266"/>
    </source>
</evidence>
<dbReference type="PANTHER" id="PTHR24332">
    <property type="entry name" value="HOMEOBOX PROTEIN CDX"/>
    <property type="match status" value="1"/>
</dbReference>
<keyword evidence="10" id="KW-0010">Activator</keyword>
<dbReference type="OMA" id="GYPTDYN"/>
<evidence type="ECO:0000256" key="15">
    <source>
        <dbReference type="ARBA" id="ARBA00062694"/>
    </source>
</evidence>
<keyword evidence="13" id="KW-0137">Centromere</keyword>
<evidence type="ECO:0000256" key="19">
    <source>
        <dbReference type="RuleBase" id="RU000682"/>
    </source>
</evidence>
<keyword evidence="6" id="KW-0995">Kinetochore</keyword>
<dbReference type="GO" id="GO:0000977">
    <property type="term" value="F:RNA polymerase II transcription regulatory region sequence-specific DNA binding"/>
    <property type="evidence" value="ECO:0007669"/>
    <property type="project" value="TreeGrafter"/>
</dbReference>
<evidence type="ECO:0000256" key="16">
    <source>
        <dbReference type="ARBA" id="ARBA00073246"/>
    </source>
</evidence>
<evidence type="ECO:0000256" key="1">
    <source>
        <dbReference type="ARBA" id="ARBA00004123"/>
    </source>
</evidence>
<feature type="region of interest" description="Disordered" evidence="20">
    <location>
        <begin position="143"/>
        <end position="164"/>
    </location>
</feature>
<dbReference type="InterPro" id="IPR047152">
    <property type="entry name" value="Caudal_homeobox"/>
</dbReference>
<evidence type="ECO:0000259" key="21">
    <source>
        <dbReference type="PROSITE" id="PS50071"/>
    </source>
</evidence>
<keyword evidence="7" id="KW-0805">Transcription regulation</keyword>
<dbReference type="GO" id="GO:0009948">
    <property type="term" value="P:anterior/posterior axis specification"/>
    <property type="evidence" value="ECO:0007669"/>
    <property type="project" value="TreeGrafter"/>
</dbReference>
<dbReference type="GO" id="GO:0005634">
    <property type="term" value="C:nucleus"/>
    <property type="evidence" value="ECO:0007669"/>
    <property type="project" value="UniProtKB-SubCell"/>
</dbReference>
<dbReference type="GO" id="GO:0000776">
    <property type="term" value="C:kinetochore"/>
    <property type="evidence" value="ECO:0007669"/>
    <property type="project" value="UniProtKB-KW"/>
</dbReference>
<evidence type="ECO:0000256" key="11">
    <source>
        <dbReference type="ARBA" id="ARBA00023163"/>
    </source>
</evidence>
<feature type="domain" description="Homeobox" evidence="21">
    <location>
        <begin position="167"/>
        <end position="227"/>
    </location>
</feature>
<dbReference type="CDD" id="cd00086">
    <property type="entry name" value="homeodomain"/>
    <property type="match status" value="1"/>
</dbReference>
<comment type="function">
    <text evidence="14">Transcriptional activator. Interacts with promoter regions for tbx-8.9, tbx-9, elt-1, hnd-1, scrt-1, and vab-7 genes. Binds the sequence ATTTATGAC. Binds to the enhancer region of the hlh-1 gene promoter during embryonic body wall muscle development. Activates the gene for mab-5 in embryo development. Necessary for vab-7 expression in C blastomeres in the posterior of embryos. Required for posterior V6 neuroectoblast cell fate specification during postembryonic neurogenesis (patterning) which generates the characteristic ray lineage during male tail development. Binds to ced-3 promoter and activated expression which is crucial for tail-spike cell death. Has a role in E cell specification in endoderm development and body wall muscle development.</text>
</comment>
<dbReference type="OrthoDB" id="6159439at2759"/>
<keyword evidence="8 18" id="KW-0238">DNA-binding</keyword>
<dbReference type="PANTHER" id="PTHR24332:SF9">
    <property type="entry name" value="HOMEOTIC PROTEIN CAUDAL"/>
    <property type="match status" value="1"/>
</dbReference>
<evidence type="ECO:0000256" key="6">
    <source>
        <dbReference type="ARBA" id="ARBA00022838"/>
    </source>
</evidence>
<reference evidence="23" key="1">
    <citation type="submission" date="2020-12" db="UniProtKB">
        <authorList>
            <consortium name="WormBaseParasite"/>
        </authorList>
    </citation>
    <scope>IDENTIFICATION</scope>
    <source>
        <strain evidence="23">MHco3</strain>
    </source>
</reference>
<dbReference type="SUPFAM" id="SSF46689">
    <property type="entry name" value="Homeodomain-like"/>
    <property type="match status" value="1"/>
</dbReference>
<accession>A0A7I4YFQ2</accession>
<dbReference type="Gene3D" id="1.10.10.60">
    <property type="entry name" value="Homeodomain-like"/>
    <property type="match status" value="1"/>
</dbReference>
<dbReference type="InterPro" id="IPR017970">
    <property type="entry name" value="Homeobox_CS"/>
</dbReference>
<evidence type="ECO:0000256" key="3">
    <source>
        <dbReference type="ARBA" id="ARBA00010341"/>
    </source>
</evidence>
<dbReference type="GO" id="GO:0030154">
    <property type="term" value="P:cell differentiation"/>
    <property type="evidence" value="ECO:0007669"/>
    <property type="project" value="TreeGrafter"/>
</dbReference>
<dbReference type="PROSITE" id="PS50071">
    <property type="entry name" value="HOMEOBOX_2"/>
    <property type="match status" value="1"/>
</dbReference>
<evidence type="ECO:0000256" key="5">
    <source>
        <dbReference type="ARBA" id="ARBA00022473"/>
    </source>
</evidence>
<organism evidence="22 23">
    <name type="scientific">Haemonchus contortus</name>
    <name type="common">Barber pole worm</name>
    <dbReference type="NCBI Taxonomy" id="6289"/>
    <lineage>
        <taxon>Eukaryota</taxon>
        <taxon>Metazoa</taxon>
        <taxon>Ecdysozoa</taxon>
        <taxon>Nematoda</taxon>
        <taxon>Chromadorea</taxon>
        <taxon>Rhabditida</taxon>
        <taxon>Rhabditina</taxon>
        <taxon>Rhabditomorpha</taxon>
        <taxon>Strongyloidea</taxon>
        <taxon>Trichostrongylidae</taxon>
        <taxon>Haemonchus</taxon>
    </lineage>
</organism>